<evidence type="ECO:0000259" key="1">
    <source>
        <dbReference type="Pfam" id="PF12867"/>
    </source>
</evidence>
<protein>
    <submittedName>
        <fullName evidence="2">DinB family protein</fullName>
    </submittedName>
</protein>
<dbReference type="OrthoDB" id="4295522at2"/>
<dbReference type="RefSeq" id="WP_122897744.1">
    <property type="nucleotide sequence ID" value="NZ_RHIB01000001.1"/>
</dbReference>
<dbReference type="EMBL" id="RHIB01000001">
    <property type="protein sequence ID" value="RNA70195.1"/>
    <property type="molecule type" value="Genomic_DNA"/>
</dbReference>
<evidence type="ECO:0000313" key="2">
    <source>
        <dbReference type="EMBL" id="RNA70195.1"/>
    </source>
</evidence>
<sequence>MKTRQVVLFNQLKSYREELVNIVEEVTEMEADRIPEGFNNNIRWNLGHVYLDQYLWIQALTREKRAETAKLNDWFGFGTDPADFTKDTPSLDMLKALLKRQPDVIEEEYGERLEETFPPIEMGMETIEQVLIRTIFHEGMHTQAILDIKKYLNREERHISI</sequence>
<dbReference type="InterPro" id="IPR024775">
    <property type="entry name" value="DinB-like"/>
</dbReference>
<accession>A0A3M7U0H5</accession>
<dbReference type="Pfam" id="PF12867">
    <property type="entry name" value="DinB_2"/>
    <property type="match status" value="1"/>
</dbReference>
<name>A0A3M7U0H5_9BACI</name>
<dbReference type="AlphaFoldDB" id="A0A3M7U0H5"/>
<comment type="caution">
    <text evidence="2">The sequence shown here is derived from an EMBL/GenBank/DDBJ whole genome shotgun (WGS) entry which is preliminary data.</text>
</comment>
<gene>
    <name evidence="2" type="ORF">EBO34_09790</name>
</gene>
<dbReference type="SUPFAM" id="SSF109854">
    <property type="entry name" value="DinB/YfiT-like putative metalloenzymes"/>
    <property type="match status" value="1"/>
</dbReference>
<dbReference type="Proteomes" id="UP000278746">
    <property type="component" value="Unassembled WGS sequence"/>
</dbReference>
<reference evidence="2 3" key="1">
    <citation type="submission" date="2018-10" db="EMBL/GenBank/DDBJ databases">
        <title>Bacillus Keqinensis sp. nov., a moderately halophilic bacterium isolated from a saline-alkaline lake.</title>
        <authorList>
            <person name="Wang H."/>
        </authorList>
    </citation>
    <scope>NUCLEOTIDE SEQUENCE [LARGE SCALE GENOMIC DNA]</scope>
    <source>
        <strain evidence="2 3">KQ-3</strain>
    </source>
</reference>
<keyword evidence="3" id="KW-1185">Reference proteome</keyword>
<feature type="domain" description="DinB-like" evidence="1">
    <location>
        <begin position="11"/>
        <end position="144"/>
    </location>
</feature>
<proteinExistence type="predicted"/>
<dbReference type="InterPro" id="IPR034660">
    <property type="entry name" value="DinB/YfiT-like"/>
</dbReference>
<organism evidence="2 3">
    <name type="scientific">Alteribacter keqinensis</name>
    <dbReference type="NCBI Taxonomy" id="2483800"/>
    <lineage>
        <taxon>Bacteria</taxon>
        <taxon>Bacillati</taxon>
        <taxon>Bacillota</taxon>
        <taxon>Bacilli</taxon>
        <taxon>Bacillales</taxon>
        <taxon>Bacillaceae</taxon>
        <taxon>Alteribacter</taxon>
    </lineage>
</organism>
<evidence type="ECO:0000313" key="3">
    <source>
        <dbReference type="Proteomes" id="UP000278746"/>
    </source>
</evidence>
<dbReference type="Gene3D" id="1.20.120.450">
    <property type="entry name" value="dinb family like domain"/>
    <property type="match status" value="1"/>
</dbReference>